<dbReference type="AlphaFoldDB" id="F8NGN4"/>
<sequence length="209" mass="22522">MSSISATSSPITTVLGKWHRVSNSSTDVDLEAQIITGTRVPLDLPSVPSPVHSAAAPTRTPESNNTSSDPIDDFFGVTRSRATCESRHDSHSLTSRFSTADADEPPPYAYGVEPPAYASTAEPVTLAMYLFKFGFVFPLFWLLGAIILVSPLSAPADFEPSKTEGERQELVQKMRATELKWAKRCAWALVILLLAVAVIVGIAVGVMKS</sequence>
<keyword evidence="2" id="KW-0472">Membrane</keyword>
<evidence type="ECO:0000313" key="3">
    <source>
        <dbReference type="EMBL" id="EGO29116.1"/>
    </source>
</evidence>
<gene>
    <name evidence="3" type="ORF">SERLADRAFT_412745</name>
</gene>
<protein>
    <submittedName>
        <fullName evidence="3">Uncharacterized protein</fullName>
    </submittedName>
</protein>
<evidence type="ECO:0000256" key="1">
    <source>
        <dbReference type="SAM" id="MobiDB-lite"/>
    </source>
</evidence>
<dbReference type="EMBL" id="GL945429">
    <property type="protein sequence ID" value="EGO29116.1"/>
    <property type="molecule type" value="Genomic_DNA"/>
</dbReference>
<dbReference type="HOGENOM" id="CLU_103448_0_0_1"/>
<name>F8NGN4_SERL9</name>
<feature type="compositionally biased region" description="Polar residues" evidence="1">
    <location>
        <begin position="60"/>
        <end position="69"/>
    </location>
</feature>
<feature type="transmembrane region" description="Helical" evidence="2">
    <location>
        <begin position="129"/>
        <end position="152"/>
    </location>
</feature>
<dbReference type="KEGG" id="sla:SERLADRAFT_412745"/>
<accession>F8NGN4</accession>
<dbReference type="OrthoDB" id="3358294at2759"/>
<reference evidence="3" key="1">
    <citation type="submission" date="2011-04" db="EMBL/GenBank/DDBJ databases">
        <title>Evolution of plant cell wall degrading machinery underlies the functional diversity of forest fungi.</title>
        <authorList>
            <consortium name="US DOE Joint Genome Institute (JGI-PGF)"/>
            <person name="Eastwood D.C."/>
            <person name="Floudas D."/>
            <person name="Binder M."/>
            <person name="Majcherczyk A."/>
            <person name="Schneider P."/>
            <person name="Aerts A."/>
            <person name="Asiegbu F.O."/>
            <person name="Baker S.E."/>
            <person name="Barry K."/>
            <person name="Bendiksby M."/>
            <person name="Blumentritt M."/>
            <person name="Coutinho P.M."/>
            <person name="Cullen D."/>
            <person name="Cullen D."/>
            <person name="Gathman A."/>
            <person name="Goodell B."/>
            <person name="Henrissat B."/>
            <person name="Ihrmark K."/>
            <person name="Kauserud H."/>
            <person name="Kohler A."/>
            <person name="LaButti K."/>
            <person name="Lapidus A."/>
            <person name="Lavin J.L."/>
            <person name="Lee Y.-H."/>
            <person name="Lindquist E."/>
            <person name="Lilly W."/>
            <person name="Lucas S."/>
            <person name="Morin E."/>
            <person name="Murat C."/>
            <person name="Oguiza J.A."/>
            <person name="Park J."/>
            <person name="Pisabarro A.G."/>
            <person name="Riley R."/>
            <person name="Rosling A."/>
            <person name="Salamov A."/>
            <person name="Schmidt O."/>
            <person name="Schmutz J."/>
            <person name="Skrede I."/>
            <person name="Stenlid J."/>
            <person name="Wiebenga A."/>
            <person name="Xie X."/>
            <person name="Kues U."/>
            <person name="Hibbett D.S."/>
            <person name="Hoffmeister D."/>
            <person name="Hogberg N."/>
            <person name="Martin F."/>
            <person name="Grigoriev I.V."/>
            <person name="Watkinson S.C."/>
        </authorList>
    </citation>
    <scope>NUCLEOTIDE SEQUENCE</scope>
    <source>
        <strain evidence="3">S7.9</strain>
    </source>
</reference>
<organism>
    <name type="scientific">Serpula lacrymans var. lacrymans (strain S7.9)</name>
    <name type="common">Dry rot fungus</name>
    <dbReference type="NCBI Taxonomy" id="578457"/>
    <lineage>
        <taxon>Eukaryota</taxon>
        <taxon>Fungi</taxon>
        <taxon>Dikarya</taxon>
        <taxon>Basidiomycota</taxon>
        <taxon>Agaricomycotina</taxon>
        <taxon>Agaricomycetes</taxon>
        <taxon>Agaricomycetidae</taxon>
        <taxon>Boletales</taxon>
        <taxon>Coniophorineae</taxon>
        <taxon>Serpulaceae</taxon>
        <taxon>Serpula</taxon>
    </lineage>
</organism>
<keyword evidence="2" id="KW-1133">Transmembrane helix</keyword>
<dbReference type="RefSeq" id="XP_007313358.1">
    <property type="nucleotide sequence ID" value="XM_007313296.1"/>
</dbReference>
<dbReference type="Proteomes" id="UP000008064">
    <property type="component" value="Unassembled WGS sequence"/>
</dbReference>
<keyword evidence="2" id="KW-0812">Transmembrane</keyword>
<dbReference type="GeneID" id="18813088"/>
<feature type="transmembrane region" description="Helical" evidence="2">
    <location>
        <begin position="186"/>
        <end position="207"/>
    </location>
</feature>
<proteinExistence type="predicted"/>
<feature type="region of interest" description="Disordered" evidence="1">
    <location>
        <begin position="45"/>
        <end position="72"/>
    </location>
</feature>
<evidence type="ECO:0000256" key="2">
    <source>
        <dbReference type="SAM" id="Phobius"/>
    </source>
</evidence>